<feature type="active site" description="Nucleophile" evidence="5">
    <location>
        <position position="16"/>
    </location>
</feature>
<evidence type="ECO:0000256" key="2">
    <source>
        <dbReference type="ARBA" id="ARBA00022679"/>
    </source>
</evidence>
<dbReference type="InterPro" id="IPR044088">
    <property type="entry name" value="GSTK"/>
</dbReference>
<dbReference type="SUPFAM" id="SSF52833">
    <property type="entry name" value="Thioredoxin-like"/>
    <property type="match status" value="1"/>
</dbReference>
<evidence type="ECO:0000313" key="8">
    <source>
        <dbReference type="Proteomes" id="UP000018467"/>
    </source>
</evidence>
<dbReference type="PANTHER" id="PTHR42943">
    <property type="entry name" value="GLUTATHIONE S-TRANSFERASE KAPPA"/>
    <property type="match status" value="1"/>
</dbReference>
<dbReference type="FunFam" id="3.40.30.10:FF:000096">
    <property type="entry name" value="Glutathione S-transferase kappa"/>
    <property type="match status" value="1"/>
</dbReference>
<dbReference type="FunCoup" id="A0A3B1JQP6">
    <property type="interactions" value="922"/>
</dbReference>
<dbReference type="InterPro" id="IPR051924">
    <property type="entry name" value="GST_Kappa/NadH"/>
</dbReference>
<protein>
    <recommendedName>
        <fullName evidence="4">Glutathione S-transferase kappa</fullName>
        <ecNumber evidence="4">2.5.1.18</ecNumber>
    </recommendedName>
</protein>
<dbReference type="GO" id="GO:0005739">
    <property type="term" value="C:mitochondrion"/>
    <property type="evidence" value="ECO:0007669"/>
    <property type="project" value="TreeGrafter"/>
</dbReference>
<evidence type="ECO:0000259" key="6">
    <source>
        <dbReference type="Pfam" id="PF01323"/>
    </source>
</evidence>
<proteinExistence type="inferred from homology"/>
<sequence length="228" mass="25700">MSSSRKVVELFYDVVSPYSWLGFEILCRYKTVWNIELQLRPAFLGGVIKESGNSSAALVPNKLLYARSDLKRLSQYFSVLLCFPENFHNAYAKGSLSAMRFLTAVSEKQNSGDVMIERVSREIWKRMWSADQDITLPASFSEAGLKAGLSATEVEELLQLSKCQLVKDRLKLTTEEAVKHMAFGFPLIVCHVDGKAETFFGSDRFEVMAHCIGEKWLGPQPDEQTAKI</sequence>
<dbReference type="Gene3D" id="3.40.30.10">
    <property type="entry name" value="Glutaredoxin"/>
    <property type="match status" value="1"/>
</dbReference>
<dbReference type="GeneTree" id="ENSGT00440000033697"/>
<dbReference type="InParanoid" id="A0A3B1JQP6"/>
<dbReference type="InterPro" id="IPR036249">
    <property type="entry name" value="Thioredoxin-like_sf"/>
</dbReference>
<dbReference type="EC" id="2.5.1.18" evidence="4"/>
<evidence type="ECO:0000256" key="3">
    <source>
        <dbReference type="ARBA" id="ARBA00047960"/>
    </source>
</evidence>
<reference evidence="8" key="2">
    <citation type="journal article" date="2014" name="Nat. Commun.">
        <title>The cavefish genome reveals candidate genes for eye loss.</title>
        <authorList>
            <person name="McGaugh S.E."/>
            <person name="Gross J.B."/>
            <person name="Aken B."/>
            <person name="Blin M."/>
            <person name="Borowsky R."/>
            <person name="Chalopin D."/>
            <person name="Hinaux H."/>
            <person name="Jeffery W.R."/>
            <person name="Keene A."/>
            <person name="Ma L."/>
            <person name="Minx P."/>
            <person name="Murphy D."/>
            <person name="O'Quin K.E."/>
            <person name="Retaux S."/>
            <person name="Rohner N."/>
            <person name="Searle S.M."/>
            <person name="Stahl B.A."/>
            <person name="Tabin C."/>
            <person name="Volff J.N."/>
            <person name="Yoshizawa M."/>
            <person name="Warren W.C."/>
        </authorList>
    </citation>
    <scope>NUCLEOTIDE SEQUENCE [LARGE SCALE GENOMIC DNA]</scope>
    <source>
        <strain evidence="8">female</strain>
    </source>
</reference>
<evidence type="ECO:0000313" key="7">
    <source>
        <dbReference type="Ensembl" id="ENSAMXP00000044598.1"/>
    </source>
</evidence>
<evidence type="ECO:0000256" key="4">
    <source>
        <dbReference type="PIRNR" id="PIRNR006386"/>
    </source>
</evidence>
<feature type="domain" description="DSBA-like thioredoxin" evidence="6">
    <location>
        <begin position="7"/>
        <end position="211"/>
    </location>
</feature>
<dbReference type="Ensembl" id="ENSAMXT00000035296.1">
    <property type="protein sequence ID" value="ENSAMXP00000044598.1"/>
    <property type="gene ID" value="ENSAMXG00000010025.2"/>
</dbReference>
<reference evidence="7" key="3">
    <citation type="submission" date="2025-08" db="UniProtKB">
        <authorList>
            <consortium name="Ensembl"/>
        </authorList>
    </citation>
    <scope>IDENTIFICATION</scope>
</reference>
<evidence type="ECO:0000256" key="1">
    <source>
        <dbReference type="ARBA" id="ARBA00006494"/>
    </source>
</evidence>
<evidence type="ECO:0000256" key="5">
    <source>
        <dbReference type="PIRSR" id="PIRSR006386-1"/>
    </source>
</evidence>
<dbReference type="CDD" id="cd03021">
    <property type="entry name" value="DsbA_GSTK"/>
    <property type="match status" value="1"/>
</dbReference>
<dbReference type="InterPro" id="IPR014440">
    <property type="entry name" value="HCCAis_GSTk"/>
</dbReference>
<dbReference type="Bgee" id="ENSAMXG00000010025">
    <property type="expression patterns" value="Expressed in testis and 2 other cell types or tissues"/>
</dbReference>
<dbReference type="InterPro" id="IPR001853">
    <property type="entry name" value="DSBA-like_thioredoxin_dom"/>
</dbReference>
<accession>A0A3B1JQP6</accession>
<dbReference type="Pfam" id="PF01323">
    <property type="entry name" value="DSBA"/>
    <property type="match status" value="1"/>
</dbReference>
<keyword evidence="8" id="KW-1185">Reference proteome</keyword>
<dbReference type="GO" id="GO:0006749">
    <property type="term" value="P:glutathione metabolic process"/>
    <property type="evidence" value="ECO:0007669"/>
    <property type="project" value="InterPro"/>
</dbReference>
<organism evidence="7 8">
    <name type="scientific">Astyanax mexicanus</name>
    <name type="common">Blind cave fish</name>
    <name type="synonym">Astyanax fasciatus mexicanus</name>
    <dbReference type="NCBI Taxonomy" id="7994"/>
    <lineage>
        <taxon>Eukaryota</taxon>
        <taxon>Metazoa</taxon>
        <taxon>Chordata</taxon>
        <taxon>Craniata</taxon>
        <taxon>Vertebrata</taxon>
        <taxon>Euteleostomi</taxon>
        <taxon>Actinopterygii</taxon>
        <taxon>Neopterygii</taxon>
        <taxon>Teleostei</taxon>
        <taxon>Ostariophysi</taxon>
        <taxon>Characiformes</taxon>
        <taxon>Characoidei</taxon>
        <taxon>Acestrorhamphidae</taxon>
        <taxon>Acestrorhamphinae</taxon>
        <taxon>Astyanax</taxon>
    </lineage>
</organism>
<dbReference type="GO" id="GO:0005777">
    <property type="term" value="C:peroxisome"/>
    <property type="evidence" value="ECO:0007669"/>
    <property type="project" value="TreeGrafter"/>
</dbReference>
<dbReference type="STRING" id="7994.ENSAMXP00000044598"/>
<comment type="similarity">
    <text evidence="1 4">Belongs to the GST superfamily. Kappa family.</text>
</comment>
<reference evidence="8" key="1">
    <citation type="submission" date="2013-03" db="EMBL/GenBank/DDBJ databases">
        <authorList>
            <person name="Jeffery W."/>
            <person name="Warren W."/>
            <person name="Wilson R.K."/>
        </authorList>
    </citation>
    <scope>NUCLEOTIDE SEQUENCE</scope>
    <source>
        <strain evidence="8">female</strain>
    </source>
</reference>
<dbReference type="GO" id="GO:0004602">
    <property type="term" value="F:glutathione peroxidase activity"/>
    <property type="evidence" value="ECO:0007669"/>
    <property type="project" value="InterPro"/>
</dbReference>
<keyword evidence="2 4" id="KW-0808">Transferase</keyword>
<comment type="catalytic activity">
    <reaction evidence="3 4">
        <text>RX + glutathione = an S-substituted glutathione + a halide anion + H(+)</text>
        <dbReference type="Rhea" id="RHEA:16437"/>
        <dbReference type="ChEBI" id="CHEBI:15378"/>
        <dbReference type="ChEBI" id="CHEBI:16042"/>
        <dbReference type="ChEBI" id="CHEBI:17792"/>
        <dbReference type="ChEBI" id="CHEBI:57925"/>
        <dbReference type="ChEBI" id="CHEBI:90779"/>
        <dbReference type="EC" id="2.5.1.18"/>
    </reaction>
</comment>
<reference evidence="7" key="4">
    <citation type="submission" date="2025-09" db="UniProtKB">
        <authorList>
            <consortium name="Ensembl"/>
        </authorList>
    </citation>
    <scope>IDENTIFICATION</scope>
</reference>
<dbReference type="Proteomes" id="UP000018467">
    <property type="component" value="Unassembled WGS sequence"/>
</dbReference>
<dbReference type="AlphaFoldDB" id="A0A3B1JQP6"/>
<dbReference type="GO" id="GO:0004364">
    <property type="term" value="F:glutathione transferase activity"/>
    <property type="evidence" value="ECO:0007669"/>
    <property type="project" value="UniProtKB-UniRule"/>
</dbReference>
<name>A0A3B1JQP6_ASTMX</name>
<dbReference type="PIRSF" id="PIRSF006386">
    <property type="entry name" value="HCCAis_GSTk"/>
    <property type="match status" value="1"/>
</dbReference>
<dbReference type="PANTHER" id="PTHR42943:SF2">
    <property type="entry name" value="GLUTATHIONE S-TRANSFERASE KAPPA 1"/>
    <property type="match status" value="1"/>
</dbReference>